<name>A0AAV2L4T2_KNICA</name>
<keyword evidence="2" id="KW-1185">Reference proteome</keyword>
<sequence length="184" mass="19838">MCRSAVSTLARQLSPFSRGALGEEKKKSDAVCLDAVLGLGAGVLLHLYPSLERRTADGAAHGAGRAARLCLVSIRMGVLAHPSEQVLIDLRLDRTSLVPLGSGISTEVLWEKIILGFTLYSAEVESPAQSLWVSCRSGFTFCEGSFSQLHNHMLCVLLLQEIHKEMALHSAHLCSVTVSTLRPS</sequence>
<proteinExistence type="predicted"/>
<accession>A0AAV2L4T2</accession>
<evidence type="ECO:0000313" key="2">
    <source>
        <dbReference type="Proteomes" id="UP001497482"/>
    </source>
</evidence>
<dbReference type="EMBL" id="OZ035842">
    <property type="protein sequence ID" value="CAL1595541.1"/>
    <property type="molecule type" value="Genomic_DNA"/>
</dbReference>
<organism evidence="1 2">
    <name type="scientific">Knipowitschia caucasica</name>
    <name type="common">Caucasian dwarf goby</name>
    <name type="synonym">Pomatoschistus caucasicus</name>
    <dbReference type="NCBI Taxonomy" id="637954"/>
    <lineage>
        <taxon>Eukaryota</taxon>
        <taxon>Metazoa</taxon>
        <taxon>Chordata</taxon>
        <taxon>Craniata</taxon>
        <taxon>Vertebrata</taxon>
        <taxon>Euteleostomi</taxon>
        <taxon>Actinopterygii</taxon>
        <taxon>Neopterygii</taxon>
        <taxon>Teleostei</taxon>
        <taxon>Neoteleostei</taxon>
        <taxon>Acanthomorphata</taxon>
        <taxon>Gobiaria</taxon>
        <taxon>Gobiiformes</taxon>
        <taxon>Gobioidei</taxon>
        <taxon>Gobiidae</taxon>
        <taxon>Gobiinae</taxon>
        <taxon>Knipowitschia</taxon>
    </lineage>
</organism>
<protein>
    <submittedName>
        <fullName evidence="1">Uncharacterized protein</fullName>
    </submittedName>
</protein>
<dbReference type="AlphaFoldDB" id="A0AAV2L4T2"/>
<gene>
    <name evidence="1" type="ORF">KC01_LOCUS24331</name>
</gene>
<evidence type="ECO:0000313" key="1">
    <source>
        <dbReference type="EMBL" id="CAL1595541.1"/>
    </source>
</evidence>
<dbReference type="Proteomes" id="UP001497482">
    <property type="component" value="Chromosome 20"/>
</dbReference>
<reference evidence="1 2" key="1">
    <citation type="submission" date="2024-04" db="EMBL/GenBank/DDBJ databases">
        <authorList>
            <person name="Waldvogel A.-M."/>
            <person name="Schoenle A."/>
        </authorList>
    </citation>
    <scope>NUCLEOTIDE SEQUENCE [LARGE SCALE GENOMIC DNA]</scope>
</reference>